<dbReference type="AlphaFoldDB" id="A0A6P5QSA2"/>
<dbReference type="KEGG" id="mcal:110306273"/>
<name>A0A6P5QSA2_MUSCR</name>
<gene>
    <name evidence="4" type="primary">LOC110306273</name>
</gene>
<protein>
    <submittedName>
        <fullName evidence="4">Basic salivary proline-rich protein 4-like</fullName>
    </submittedName>
</protein>
<evidence type="ECO:0000256" key="1">
    <source>
        <dbReference type="SAM" id="MobiDB-lite"/>
    </source>
</evidence>
<feature type="compositionally biased region" description="Pro residues" evidence="1">
    <location>
        <begin position="136"/>
        <end position="148"/>
    </location>
</feature>
<evidence type="ECO:0000256" key="2">
    <source>
        <dbReference type="SAM" id="SignalP"/>
    </source>
</evidence>
<keyword evidence="3" id="KW-1185">Reference proteome</keyword>
<sequence>MSGLSLTCLCSLYLQSASTSWEHVKGLEGLTGQRPQPRGSAAPCPSSNRSHAPPPAPNRPDGEHSWNDRLGRGPISLLGSGGPRRPLAPLGQPQQRLSGGVRESDSTAQGDRYPKVGGRAGPSQNRPVLRDRPHLPPHLPHLRAPPPALACGTPRHLAAHLRPARPGPSPRPPARAAPCAQPALGAARRPRAAAARAIAPPPLGGHNGAAAALLMHMHDAAPPAPPPRPEQQSPERCSRSSGRGECGPAWPG</sequence>
<feature type="compositionally biased region" description="Low complexity" evidence="1">
    <location>
        <begin position="176"/>
        <end position="198"/>
    </location>
</feature>
<proteinExistence type="predicted"/>
<accession>A0A6P5QSA2</accession>
<evidence type="ECO:0000313" key="4">
    <source>
        <dbReference type="RefSeq" id="XP_021034109.1"/>
    </source>
</evidence>
<reference evidence="4" key="1">
    <citation type="submission" date="2025-08" db="UniProtKB">
        <authorList>
            <consortium name="RefSeq"/>
        </authorList>
    </citation>
    <scope>IDENTIFICATION</scope>
</reference>
<evidence type="ECO:0000313" key="3">
    <source>
        <dbReference type="Proteomes" id="UP000515126"/>
    </source>
</evidence>
<dbReference type="GeneID" id="110306273"/>
<feature type="compositionally biased region" description="Basic and acidic residues" evidence="1">
    <location>
        <begin position="60"/>
        <end position="71"/>
    </location>
</feature>
<dbReference type="Proteomes" id="UP000515126">
    <property type="component" value="Chromosome 11"/>
</dbReference>
<feature type="chain" id="PRO_5027627019" evidence="2">
    <location>
        <begin position="20"/>
        <end position="252"/>
    </location>
</feature>
<dbReference type="RefSeq" id="XP_021034109.1">
    <property type="nucleotide sequence ID" value="XM_021178450.1"/>
</dbReference>
<feature type="region of interest" description="Disordered" evidence="1">
    <location>
        <begin position="28"/>
        <end position="252"/>
    </location>
</feature>
<feature type="signal peptide" evidence="2">
    <location>
        <begin position="1"/>
        <end position="19"/>
    </location>
</feature>
<keyword evidence="2" id="KW-0732">Signal</keyword>
<organism evidence="3 4">
    <name type="scientific">Mus caroli</name>
    <name type="common">Ryukyu mouse</name>
    <name type="synonym">Ricefield mouse</name>
    <dbReference type="NCBI Taxonomy" id="10089"/>
    <lineage>
        <taxon>Eukaryota</taxon>
        <taxon>Metazoa</taxon>
        <taxon>Chordata</taxon>
        <taxon>Craniata</taxon>
        <taxon>Vertebrata</taxon>
        <taxon>Euteleostomi</taxon>
        <taxon>Mammalia</taxon>
        <taxon>Eutheria</taxon>
        <taxon>Euarchontoglires</taxon>
        <taxon>Glires</taxon>
        <taxon>Rodentia</taxon>
        <taxon>Myomorpha</taxon>
        <taxon>Muroidea</taxon>
        <taxon>Muridae</taxon>
        <taxon>Murinae</taxon>
        <taxon>Mus</taxon>
        <taxon>Mus</taxon>
    </lineage>
</organism>
<feature type="compositionally biased region" description="Pro residues" evidence="1">
    <location>
        <begin position="165"/>
        <end position="175"/>
    </location>
</feature>